<sequence>MQYKWFIDLGSHSAKLYRFESGALVKCCLRSWQWIKNKYDRHTIYTQLKNLLNEFSVNEPILAVGTAALRNNKILKKHAEQACRTLSIPLKVISQQQEAELIRLACQHHDYPNEYTIVDAGGGSIQLIQPDKEILFYPYGLNYLTQQFNLSSEPENRNLKQCIEWLTAQLPKSINSFIYTGGEKRYLEHLAVPLTKDKCAKIDFIKLASQLAPKTQEELRCLSPFDPEWMDGAIASNCLIVALLNNCSEDFLMVNNLTIVDGLPFASNKLC</sequence>
<feature type="domain" description="Ppx/GppA phosphatase N-terminal" evidence="1">
    <location>
        <begin position="47"/>
        <end position="185"/>
    </location>
</feature>
<evidence type="ECO:0000313" key="3">
    <source>
        <dbReference type="Proteomes" id="UP001528823"/>
    </source>
</evidence>
<proteinExistence type="predicted"/>
<dbReference type="Gene3D" id="3.30.420.40">
    <property type="match status" value="1"/>
</dbReference>
<dbReference type="EMBL" id="JAPMOU010000055">
    <property type="protein sequence ID" value="MDE1465199.1"/>
    <property type="molecule type" value="Genomic_DNA"/>
</dbReference>
<evidence type="ECO:0000313" key="2">
    <source>
        <dbReference type="EMBL" id="MDE1465199.1"/>
    </source>
</evidence>
<reference evidence="2 3" key="1">
    <citation type="submission" date="2022-11" db="EMBL/GenBank/DDBJ databases">
        <title>Spartinivicinus poritis sp. nov., isolated from scleractinian coral Porites lutea.</title>
        <authorList>
            <person name="Zhang G."/>
            <person name="Cai L."/>
            <person name="Wei Q."/>
        </authorList>
    </citation>
    <scope>NUCLEOTIDE SEQUENCE [LARGE SCALE GENOMIC DNA]</scope>
    <source>
        <strain evidence="2 3">A2-2</strain>
    </source>
</reference>
<dbReference type="SUPFAM" id="SSF53067">
    <property type="entry name" value="Actin-like ATPase domain"/>
    <property type="match status" value="2"/>
</dbReference>
<accession>A0ABT5UFQ0</accession>
<dbReference type="InterPro" id="IPR003695">
    <property type="entry name" value="Ppx_GppA_N"/>
</dbReference>
<keyword evidence="3" id="KW-1185">Reference proteome</keyword>
<dbReference type="InterPro" id="IPR043129">
    <property type="entry name" value="ATPase_NBD"/>
</dbReference>
<comment type="caution">
    <text evidence="2">The sequence shown here is derived from an EMBL/GenBank/DDBJ whole genome shotgun (WGS) entry which is preliminary data.</text>
</comment>
<dbReference type="Gene3D" id="3.30.420.150">
    <property type="entry name" value="Exopolyphosphatase. Domain 2"/>
    <property type="match status" value="1"/>
</dbReference>
<dbReference type="Proteomes" id="UP001528823">
    <property type="component" value="Unassembled WGS sequence"/>
</dbReference>
<gene>
    <name evidence="2" type="ORF">ORQ98_24860</name>
</gene>
<name>A0ABT5UFQ0_9GAMM</name>
<organism evidence="2 3">
    <name type="scientific">Spartinivicinus poritis</name>
    <dbReference type="NCBI Taxonomy" id="2994640"/>
    <lineage>
        <taxon>Bacteria</taxon>
        <taxon>Pseudomonadati</taxon>
        <taxon>Pseudomonadota</taxon>
        <taxon>Gammaproteobacteria</taxon>
        <taxon>Oceanospirillales</taxon>
        <taxon>Zooshikellaceae</taxon>
        <taxon>Spartinivicinus</taxon>
    </lineage>
</organism>
<dbReference type="RefSeq" id="WP_274691510.1">
    <property type="nucleotide sequence ID" value="NZ_JAPMOU010000055.1"/>
</dbReference>
<dbReference type="Pfam" id="PF02541">
    <property type="entry name" value="Ppx-GppA"/>
    <property type="match status" value="1"/>
</dbReference>
<protein>
    <recommendedName>
        <fullName evidence="1">Ppx/GppA phosphatase N-terminal domain-containing protein</fullName>
    </recommendedName>
</protein>
<evidence type="ECO:0000259" key="1">
    <source>
        <dbReference type="Pfam" id="PF02541"/>
    </source>
</evidence>